<dbReference type="PROSITE" id="PS50102">
    <property type="entry name" value="RRM"/>
    <property type="match status" value="2"/>
</dbReference>
<evidence type="ECO:0000313" key="7">
    <source>
        <dbReference type="Proteomes" id="UP000886523"/>
    </source>
</evidence>
<keyword evidence="2 3" id="KW-0694">RNA-binding</keyword>
<feature type="region of interest" description="Disordered" evidence="4">
    <location>
        <begin position="498"/>
        <end position="552"/>
    </location>
</feature>
<dbReference type="SUPFAM" id="SSF54928">
    <property type="entry name" value="RNA-binding domain, RBD"/>
    <property type="match status" value="2"/>
</dbReference>
<dbReference type="GO" id="GO:0005829">
    <property type="term" value="C:cytosol"/>
    <property type="evidence" value="ECO:0007669"/>
    <property type="project" value="TreeGrafter"/>
</dbReference>
<dbReference type="AlphaFoldDB" id="A0A9P6B332"/>
<name>A0A9P6B332_9AGAM</name>
<dbReference type="PANTHER" id="PTHR47640">
    <property type="entry name" value="TRNA SELENOCYSTEINE 1-ASSOCIATED PROTEIN 1-RELATED-RELATED"/>
    <property type="match status" value="1"/>
</dbReference>
<comment type="caution">
    <text evidence="6">The sequence shown here is derived from an EMBL/GenBank/DDBJ whole genome shotgun (WGS) entry which is preliminary data.</text>
</comment>
<keyword evidence="7" id="KW-1185">Reference proteome</keyword>
<dbReference type="Pfam" id="PF00076">
    <property type="entry name" value="RRM_1"/>
    <property type="match status" value="2"/>
</dbReference>
<feature type="compositionally biased region" description="Polar residues" evidence="4">
    <location>
        <begin position="311"/>
        <end position="330"/>
    </location>
</feature>
<feature type="domain" description="RRM" evidence="5">
    <location>
        <begin position="188"/>
        <end position="282"/>
    </location>
</feature>
<keyword evidence="1" id="KW-0677">Repeat</keyword>
<dbReference type="InterPro" id="IPR035979">
    <property type="entry name" value="RBD_domain_sf"/>
</dbReference>
<feature type="compositionally biased region" description="Low complexity" evidence="4">
    <location>
        <begin position="144"/>
        <end position="155"/>
    </location>
</feature>
<dbReference type="OrthoDB" id="446113at2759"/>
<evidence type="ECO:0000256" key="1">
    <source>
        <dbReference type="ARBA" id="ARBA00022737"/>
    </source>
</evidence>
<sequence length="929" mass="99030">MSDPNHCSWLDDDHDHDPDDPDLDTLRLADLEPWMDDAYARQLCDLMAWSVHSIYIPPVQPQSIPHSDLPLIPNNPGYLFLTFYNSSATTAVLSQLQAANSAQAQAGLSPVLMPNSTRPLNLTLAGPADTIAAHTHTQAQNITSASPSPASRAPAGTSQPPPSLLSPPAHTLGSAPPTLAAPPRAQEYSIFVGDLAPEVTNADLVEVFKDPTKGLRPDREPRNIRPFLSCKSAKIMLDTVTGISRGYGFVRFTEESDQRRALIEMQGLYCLSRPSRLFYYSISLLYNSKLFSVRISNATAKARGPTAPPIRTNNLQPSQSPDTSSAQPLSMSSVPFGVIDRAPSRLSSGASDSAVQFFQARSVSSPIAAQSAPTAPGPSASQSLLGTFLQHSAVARQQQSSALSSHPSQHVSDHSTPHRPASSLSYSSSIDPPRLHPMTINDVPPNLIAEIATLAKTGQLDNIVAAYSSSTGPVQADKLDLTSQRTTTSQIPMSYSTIRTSDGQLQTPSGALLTHAGGGSGPSSSGRSSNAPSPAPNITGVGVFPSQHNSQQQSAKATEFDAFAADSTAGSVGNSTDQYNTTVFVGGLSGLVPEDTLRSFFSPFGDIHYVKIPPGKGCGFVQFVRKADAARAIEKMHGYSIGGSKIRLSWGRSQFNAAQAARATMADSLNQVQLSENPAIQSVEPKQQGQPTSTSATISSASFQAPNAIQGMRRYPQQPQQPRSRMFGVGFSPFSPEINASGFLPPSSLISTVPAPPSLPQQAARTYENVVPGYDRTASSPSYRGASGHLPQQSQSRPSLIPEQTRSHPTFPQQPDSYSYPNSDGPLQQRQIFSNPAPGSSDLYNVGHGGSRYPYGSSALYLDERTDDVQRFHSNSYADLGRSMANLTLDSPPNGASFSSGFTSSPPITEYGFPPIASYNLDSRQEHAQ</sequence>
<evidence type="ECO:0000259" key="5">
    <source>
        <dbReference type="PROSITE" id="PS50102"/>
    </source>
</evidence>
<dbReference type="CDD" id="cd12346">
    <property type="entry name" value="RRM3_NGR1_NAM8_like"/>
    <property type="match status" value="1"/>
</dbReference>
<reference evidence="6" key="1">
    <citation type="journal article" date="2020" name="Nat. Commun.">
        <title>Large-scale genome sequencing of mycorrhizal fungi provides insights into the early evolution of symbiotic traits.</title>
        <authorList>
            <person name="Miyauchi S."/>
            <person name="Kiss E."/>
            <person name="Kuo A."/>
            <person name="Drula E."/>
            <person name="Kohler A."/>
            <person name="Sanchez-Garcia M."/>
            <person name="Morin E."/>
            <person name="Andreopoulos B."/>
            <person name="Barry K.W."/>
            <person name="Bonito G."/>
            <person name="Buee M."/>
            <person name="Carver A."/>
            <person name="Chen C."/>
            <person name="Cichocki N."/>
            <person name="Clum A."/>
            <person name="Culley D."/>
            <person name="Crous P.W."/>
            <person name="Fauchery L."/>
            <person name="Girlanda M."/>
            <person name="Hayes R.D."/>
            <person name="Keri Z."/>
            <person name="LaButti K."/>
            <person name="Lipzen A."/>
            <person name="Lombard V."/>
            <person name="Magnuson J."/>
            <person name="Maillard F."/>
            <person name="Murat C."/>
            <person name="Nolan M."/>
            <person name="Ohm R.A."/>
            <person name="Pangilinan J."/>
            <person name="Pereira M.F."/>
            <person name="Perotto S."/>
            <person name="Peter M."/>
            <person name="Pfister S."/>
            <person name="Riley R."/>
            <person name="Sitrit Y."/>
            <person name="Stielow J.B."/>
            <person name="Szollosi G."/>
            <person name="Zifcakova L."/>
            <person name="Stursova M."/>
            <person name="Spatafora J.W."/>
            <person name="Tedersoo L."/>
            <person name="Vaario L.M."/>
            <person name="Yamada A."/>
            <person name="Yan M."/>
            <person name="Wang P."/>
            <person name="Xu J."/>
            <person name="Bruns T."/>
            <person name="Baldrian P."/>
            <person name="Vilgalys R."/>
            <person name="Dunand C."/>
            <person name="Henrissat B."/>
            <person name="Grigoriev I.V."/>
            <person name="Hibbett D."/>
            <person name="Nagy L.G."/>
            <person name="Martin F.M."/>
        </authorList>
    </citation>
    <scope>NUCLEOTIDE SEQUENCE</scope>
    <source>
        <strain evidence="6">UP504</strain>
    </source>
</reference>
<dbReference type="InterPro" id="IPR012677">
    <property type="entry name" value="Nucleotide-bd_a/b_plait_sf"/>
</dbReference>
<proteinExistence type="predicted"/>
<feature type="region of interest" description="Disordered" evidence="4">
    <location>
        <begin position="301"/>
        <end position="330"/>
    </location>
</feature>
<dbReference type="Gene3D" id="3.30.70.330">
    <property type="match status" value="2"/>
</dbReference>
<protein>
    <recommendedName>
        <fullName evidence="5">RRM domain-containing protein</fullName>
    </recommendedName>
</protein>
<evidence type="ECO:0000256" key="3">
    <source>
        <dbReference type="PROSITE-ProRule" id="PRU00176"/>
    </source>
</evidence>
<feature type="compositionally biased region" description="Polar residues" evidence="4">
    <location>
        <begin position="498"/>
        <end position="509"/>
    </location>
</feature>
<dbReference type="PANTHER" id="PTHR47640:SF10">
    <property type="entry name" value="TRNA SELENOCYSTEINE 1-ASSOCIATED PROTEIN 1-RELATED"/>
    <property type="match status" value="1"/>
</dbReference>
<dbReference type="GO" id="GO:0006376">
    <property type="term" value="P:mRNA splice site recognition"/>
    <property type="evidence" value="ECO:0007669"/>
    <property type="project" value="TreeGrafter"/>
</dbReference>
<dbReference type="GO" id="GO:0003729">
    <property type="term" value="F:mRNA binding"/>
    <property type="evidence" value="ECO:0007669"/>
    <property type="project" value="InterPro"/>
</dbReference>
<dbReference type="Proteomes" id="UP000886523">
    <property type="component" value="Unassembled WGS sequence"/>
</dbReference>
<feature type="compositionally biased region" description="Polar residues" evidence="4">
    <location>
        <begin position="395"/>
        <end position="410"/>
    </location>
</feature>
<feature type="region of interest" description="Disordered" evidence="4">
    <location>
        <begin position="395"/>
        <end position="438"/>
    </location>
</feature>
<feature type="compositionally biased region" description="Low complexity" evidence="4">
    <location>
        <begin position="522"/>
        <end position="532"/>
    </location>
</feature>
<dbReference type="EMBL" id="MU128936">
    <property type="protein sequence ID" value="KAF9516778.1"/>
    <property type="molecule type" value="Genomic_DNA"/>
</dbReference>
<dbReference type="SMART" id="SM00360">
    <property type="entry name" value="RRM"/>
    <property type="match status" value="2"/>
</dbReference>
<feature type="domain" description="RRM" evidence="5">
    <location>
        <begin position="581"/>
        <end position="653"/>
    </location>
</feature>
<gene>
    <name evidence="6" type="ORF">BS47DRAFT_1390368</name>
</gene>
<evidence type="ECO:0000313" key="6">
    <source>
        <dbReference type="EMBL" id="KAF9516778.1"/>
    </source>
</evidence>
<accession>A0A9P6B332</accession>
<feature type="region of interest" description="Disordered" evidence="4">
    <location>
        <begin position="773"/>
        <end position="842"/>
    </location>
</feature>
<evidence type="ECO:0000256" key="2">
    <source>
        <dbReference type="ARBA" id="ARBA00022884"/>
    </source>
</evidence>
<organism evidence="6 7">
    <name type="scientific">Hydnum rufescens UP504</name>
    <dbReference type="NCBI Taxonomy" id="1448309"/>
    <lineage>
        <taxon>Eukaryota</taxon>
        <taxon>Fungi</taxon>
        <taxon>Dikarya</taxon>
        <taxon>Basidiomycota</taxon>
        <taxon>Agaricomycotina</taxon>
        <taxon>Agaricomycetes</taxon>
        <taxon>Cantharellales</taxon>
        <taxon>Hydnaceae</taxon>
        <taxon>Hydnum</taxon>
    </lineage>
</organism>
<evidence type="ECO:0000256" key="4">
    <source>
        <dbReference type="SAM" id="MobiDB-lite"/>
    </source>
</evidence>
<dbReference type="InterPro" id="IPR000504">
    <property type="entry name" value="RRM_dom"/>
</dbReference>
<feature type="region of interest" description="Disordered" evidence="4">
    <location>
        <begin position="1"/>
        <end position="21"/>
    </location>
</feature>
<feature type="compositionally biased region" description="Polar residues" evidence="4">
    <location>
        <begin position="790"/>
        <end position="838"/>
    </location>
</feature>
<dbReference type="InterPro" id="IPR050825">
    <property type="entry name" value="RBM42_RBP45_47-like"/>
</dbReference>
<feature type="region of interest" description="Disordered" evidence="4">
    <location>
        <begin position="138"/>
        <end position="179"/>
    </location>
</feature>